<evidence type="ECO:0000256" key="2">
    <source>
        <dbReference type="SAM" id="SignalP"/>
    </source>
</evidence>
<feature type="chain" id="PRO_5004000472" evidence="2">
    <location>
        <begin position="24"/>
        <end position="136"/>
    </location>
</feature>
<evidence type="ECO:0000313" key="4">
    <source>
        <dbReference type="Proteomes" id="UP000011518"/>
    </source>
</evidence>
<dbReference type="Proteomes" id="UP000011518">
    <property type="component" value="Unassembled WGS sequence"/>
</dbReference>
<dbReference type="AlphaFoldDB" id="L9L3Z6"/>
<evidence type="ECO:0000313" key="3">
    <source>
        <dbReference type="EMBL" id="ELW69791.1"/>
    </source>
</evidence>
<accession>L9L3Z6</accession>
<gene>
    <name evidence="3" type="ORF">TREES_T100017624</name>
</gene>
<keyword evidence="4" id="KW-1185">Reference proteome</keyword>
<name>L9L3Z6_TUPCH</name>
<proteinExistence type="predicted"/>
<organism evidence="3 4">
    <name type="scientific">Tupaia chinensis</name>
    <name type="common">Chinese tree shrew</name>
    <name type="synonym">Tupaia belangeri chinensis</name>
    <dbReference type="NCBI Taxonomy" id="246437"/>
    <lineage>
        <taxon>Eukaryota</taxon>
        <taxon>Metazoa</taxon>
        <taxon>Chordata</taxon>
        <taxon>Craniata</taxon>
        <taxon>Vertebrata</taxon>
        <taxon>Euteleostomi</taxon>
        <taxon>Mammalia</taxon>
        <taxon>Eutheria</taxon>
        <taxon>Euarchontoglires</taxon>
        <taxon>Scandentia</taxon>
        <taxon>Tupaiidae</taxon>
        <taxon>Tupaia</taxon>
    </lineage>
</organism>
<feature type="region of interest" description="Disordered" evidence="1">
    <location>
        <begin position="104"/>
        <end position="123"/>
    </location>
</feature>
<dbReference type="InParanoid" id="L9L3Z6"/>
<dbReference type="EMBL" id="KB320521">
    <property type="protein sequence ID" value="ELW69791.1"/>
    <property type="molecule type" value="Genomic_DNA"/>
</dbReference>
<reference evidence="4" key="1">
    <citation type="submission" date="2012-07" db="EMBL/GenBank/DDBJ databases">
        <title>Genome of the Chinese tree shrew, a rising model animal genetically related to primates.</title>
        <authorList>
            <person name="Zhang G."/>
            <person name="Fan Y."/>
            <person name="Yao Y."/>
            <person name="Huang Z."/>
        </authorList>
    </citation>
    <scope>NUCLEOTIDE SEQUENCE [LARGE SCALE GENOMIC DNA]</scope>
</reference>
<feature type="region of interest" description="Disordered" evidence="1">
    <location>
        <begin position="73"/>
        <end position="96"/>
    </location>
</feature>
<protein>
    <submittedName>
        <fullName evidence="3">Uncharacterized protein</fullName>
    </submittedName>
</protein>
<keyword evidence="2" id="KW-0732">Signal</keyword>
<reference evidence="4" key="2">
    <citation type="journal article" date="2013" name="Nat. Commun.">
        <title>Genome of the Chinese tree shrew.</title>
        <authorList>
            <person name="Fan Y."/>
            <person name="Huang Z.Y."/>
            <person name="Cao C.C."/>
            <person name="Chen C.S."/>
            <person name="Chen Y.X."/>
            <person name="Fan D.D."/>
            <person name="He J."/>
            <person name="Hou H.L."/>
            <person name="Hu L."/>
            <person name="Hu X.T."/>
            <person name="Jiang X.T."/>
            <person name="Lai R."/>
            <person name="Lang Y.S."/>
            <person name="Liang B."/>
            <person name="Liao S.G."/>
            <person name="Mu D."/>
            <person name="Ma Y.Y."/>
            <person name="Niu Y.Y."/>
            <person name="Sun X.Q."/>
            <person name="Xia J.Q."/>
            <person name="Xiao J."/>
            <person name="Xiong Z.Q."/>
            <person name="Xu L."/>
            <person name="Yang L."/>
            <person name="Zhang Y."/>
            <person name="Zhao W."/>
            <person name="Zhao X.D."/>
            <person name="Zheng Y.T."/>
            <person name="Zhou J.M."/>
            <person name="Zhu Y.B."/>
            <person name="Zhang G.J."/>
            <person name="Wang J."/>
            <person name="Yao Y.G."/>
        </authorList>
    </citation>
    <scope>NUCLEOTIDE SEQUENCE [LARGE SCALE GENOMIC DNA]</scope>
</reference>
<evidence type="ECO:0000256" key="1">
    <source>
        <dbReference type="SAM" id="MobiDB-lite"/>
    </source>
</evidence>
<sequence>MPRRSLQPRGACLPAAFLVVVCGARLCAKSPQLLVKLEDSGIFSLILLTMDALDAPESEQARGMPTKPDALLALPSADRLPPPASSAVPAAPRKPQWGRGCCFQPSSSKGSLAPRPHSPHLGPRVVAAIQVQVTGD</sequence>
<feature type="signal peptide" evidence="2">
    <location>
        <begin position="1"/>
        <end position="23"/>
    </location>
</feature>